<dbReference type="EMBL" id="JMCB01000006">
    <property type="protein sequence ID" value="KFE68567.1"/>
    <property type="molecule type" value="Genomic_DNA"/>
</dbReference>
<feature type="region of interest" description="Disordered" evidence="1">
    <location>
        <begin position="23"/>
        <end position="75"/>
    </location>
</feature>
<accession>A0A085WLK4</accession>
<evidence type="ECO:0000313" key="3">
    <source>
        <dbReference type="EMBL" id="KFE68567.1"/>
    </source>
</evidence>
<feature type="compositionally biased region" description="Polar residues" evidence="1">
    <location>
        <begin position="30"/>
        <end position="40"/>
    </location>
</feature>
<reference evidence="3 4" key="1">
    <citation type="submission" date="2014-04" db="EMBL/GenBank/DDBJ databases">
        <title>Genome assembly of Hyalangium minutum DSM 14724.</title>
        <authorList>
            <person name="Sharma G."/>
            <person name="Subramanian S."/>
        </authorList>
    </citation>
    <scope>NUCLEOTIDE SEQUENCE [LARGE SCALE GENOMIC DNA]</scope>
    <source>
        <strain evidence="3 4">DSM 14724</strain>
    </source>
</reference>
<dbReference type="InterPro" id="IPR052344">
    <property type="entry name" value="Transposase-related"/>
</dbReference>
<dbReference type="PANTHER" id="PTHR33678">
    <property type="entry name" value="BLL1576 PROTEIN"/>
    <property type="match status" value="1"/>
</dbReference>
<gene>
    <name evidence="3" type="ORF">DB31_7804</name>
</gene>
<evidence type="ECO:0000313" key="4">
    <source>
        <dbReference type="Proteomes" id="UP000028725"/>
    </source>
</evidence>
<evidence type="ECO:0000256" key="1">
    <source>
        <dbReference type="SAM" id="MobiDB-lite"/>
    </source>
</evidence>
<dbReference type="STRING" id="394096.DB31_7804"/>
<feature type="compositionally biased region" description="Basic residues" evidence="1">
    <location>
        <begin position="50"/>
        <end position="60"/>
    </location>
</feature>
<proteinExistence type="predicted"/>
<dbReference type="Proteomes" id="UP000028725">
    <property type="component" value="Unassembled WGS sequence"/>
</dbReference>
<dbReference type="InterPro" id="IPR045618">
    <property type="entry name" value="DUF6444"/>
</dbReference>
<feature type="domain" description="DUF6444" evidence="2">
    <location>
        <begin position="14"/>
        <end position="72"/>
    </location>
</feature>
<name>A0A085WLK4_9BACT</name>
<protein>
    <submittedName>
        <fullName evidence="3">Mobile element protein</fullName>
    </submittedName>
</protein>
<comment type="caution">
    <text evidence="3">The sequence shown here is derived from an EMBL/GenBank/DDBJ whole genome shotgun (WGS) entry which is preliminary data.</text>
</comment>
<sequence>MVQLQVLLGAALERIRQLEQENAQLRERLGQNSTNSSRAPSSDPPGTARAQKKKKRRGRRPGGQPGHPKHERAWVPLQSVDEVVELVPEQCQQCQRKLKGQDSEPQRHQVVEVEPLKARVTEYRSHQVRCQQCGLLTRADVPAEARSAFGERLGASMSLLVGKYRLSKRLVCEVLSDLGGVQVSVGSVSNLEQHMSAALQAPVE</sequence>
<dbReference type="PATRIC" id="fig|394096.3.peg.3845"/>
<dbReference type="PANTHER" id="PTHR33678:SF1">
    <property type="entry name" value="BLL1576 PROTEIN"/>
    <property type="match status" value="1"/>
</dbReference>
<organism evidence="3 4">
    <name type="scientific">Hyalangium minutum</name>
    <dbReference type="NCBI Taxonomy" id="394096"/>
    <lineage>
        <taxon>Bacteria</taxon>
        <taxon>Pseudomonadati</taxon>
        <taxon>Myxococcota</taxon>
        <taxon>Myxococcia</taxon>
        <taxon>Myxococcales</taxon>
        <taxon>Cystobacterineae</taxon>
        <taxon>Archangiaceae</taxon>
        <taxon>Hyalangium</taxon>
    </lineage>
</organism>
<evidence type="ECO:0000259" key="2">
    <source>
        <dbReference type="Pfam" id="PF20042"/>
    </source>
</evidence>
<dbReference type="Pfam" id="PF20042">
    <property type="entry name" value="DUF6444"/>
    <property type="match status" value="1"/>
</dbReference>
<dbReference type="AlphaFoldDB" id="A0A085WLK4"/>
<keyword evidence="4" id="KW-1185">Reference proteome</keyword>